<dbReference type="EMBL" id="LXQA010971815">
    <property type="protein sequence ID" value="MCI79344.1"/>
    <property type="molecule type" value="Genomic_DNA"/>
</dbReference>
<proteinExistence type="predicted"/>
<feature type="non-terminal residue" evidence="2">
    <location>
        <position position="1"/>
    </location>
</feature>
<evidence type="ECO:0000256" key="1">
    <source>
        <dbReference type="SAM" id="MobiDB-lite"/>
    </source>
</evidence>
<feature type="non-terminal residue" evidence="2">
    <location>
        <position position="75"/>
    </location>
</feature>
<dbReference type="AlphaFoldDB" id="A0A392UTK0"/>
<evidence type="ECO:0000313" key="2">
    <source>
        <dbReference type="EMBL" id="MCI79344.1"/>
    </source>
</evidence>
<reference evidence="2 3" key="1">
    <citation type="journal article" date="2018" name="Front. Plant Sci.">
        <title>Red Clover (Trifolium pratense) and Zigzag Clover (T. medium) - A Picture of Genomic Similarities and Differences.</title>
        <authorList>
            <person name="Dluhosova J."/>
            <person name="Istvanek J."/>
            <person name="Nedelnik J."/>
            <person name="Repkova J."/>
        </authorList>
    </citation>
    <scope>NUCLEOTIDE SEQUENCE [LARGE SCALE GENOMIC DNA]</scope>
    <source>
        <strain evidence="3">cv. 10/8</strain>
        <tissue evidence="2">Leaf</tissue>
    </source>
</reference>
<evidence type="ECO:0000313" key="3">
    <source>
        <dbReference type="Proteomes" id="UP000265520"/>
    </source>
</evidence>
<protein>
    <submittedName>
        <fullName evidence="2">Transcription factor jumonji (JmjC) domain protein</fullName>
    </submittedName>
</protein>
<feature type="compositionally biased region" description="Basic and acidic residues" evidence="1">
    <location>
        <begin position="33"/>
        <end position="47"/>
    </location>
</feature>
<comment type="caution">
    <text evidence="2">The sequence shown here is derived from an EMBL/GenBank/DDBJ whole genome shotgun (WGS) entry which is preliminary data.</text>
</comment>
<sequence length="75" mass="8092">LDVAAETVPFKVDDVPQTVNVFVVAETVSLNDGEGKGSVKDGDVTEPEKEEEESVPDREKQAMNIDAETTSLKDV</sequence>
<name>A0A392UTK0_9FABA</name>
<feature type="region of interest" description="Disordered" evidence="1">
    <location>
        <begin position="31"/>
        <end position="75"/>
    </location>
</feature>
<accession>A0A392UTK0</accession>
<organism evidence="2 3">
    <name type="scientific">Trifolium medium</name>
    <dbReference type="NCBI Taxonomy" id="97028"/>
    <lineage>
        <taxon>Eukaryota</taxon>
        <taxon>Viridiplantae</taxon>
        <taxon>Streptophyta</taxon>
        <taxon>Embryophyta</taxon>
        <taxon>Tracheophyta</taxon>
        <taxon>Spermatophyta</taxon>
        <taxon>Magnoliopsida</taxon>
        <taxon>eudicotyledons</taxon>
        <taxon>Gunneridae</taxon>
        <taxon>Pentapetalae</taxon>
        <taxon>rosids</taxon>
        <taxon>fabids</taxon>
        <taxon>Fabales</taxon>
        <taxon>Fabaceae</taxon>
        <taxon>Papilionoideae</taxon>
        <taxon>50 kb inversion clade</taxon>
        <taxon>NPAAA clade</taxon>
        <taxon>Hologalegina</taxon>
        <taxon>IRL clade</taxon>
        <taxon>Trifolieae</taxon>
        <taxon>Trifolium</taxon>
    </lineage>
</organism>
<dbReference type="Proteomes" id="UP000265520">
    <property type="component" value="Unassembled WGS sequence"/>
</dbReference>
<keyword evidence="3" id="KW-1185">Reference proteome</keyword>